<evidence type="ECO:0008006" key="3">
    <source>
        <dbReference type="Google" id="ProtNLM"/>
    </source>
</evidence>
<dbReference type="InterPro" id="IPR036390">
    <property type="entry name" value="WH_DNA-bd_sf"/>
</dbReference>
<evidence type="ECO:0000313" key="2">
    <source>
        <dbReference type="Proteomes" id="UP001246690"/>
    </source>
</evidence>
<organism evidence="1 2">
    <name type="scientific">Buttiauxella selenatireducens</name>
    <dbReference type="NCBI Taxonomy" id="3073902"/>
    <lineage>
        <taxon>Bacteria</taxon>
        <taxon>Pseudomonadati</taxon>
        <taxon>Pseudomonadota</taxon>
        <taxon>Gammaproteobacteria</taxon>
        <taxon>Enterobacterales</taxon>
        <taxon>Enterobacteriaceae</taxon>
        <taxon>Buttiauxella</taxon>
    </lineage>
</organism>
<dbReference type="RefSeq" id="WP_309878794.1">
    <property type="nucleotide sequence ID" value="NZ_CP133838.1"/>
</dbReference>
<gene>
    <name evidence="1" type="ORF">RHD99_11025</name>
</gene>
<sequence>MLAYVEGHPGLSGCEVADAIGALRSTVHYALTSLANQGQITKTGYPGAMRFHPVASVTAPQPADVSNFGISARHKLLNDCLASVLA</sequence>
<name>A0ABY9SGR1_9ENTR</name>
<dbReference type="EMBL" id="CP133838">
    <property type="protein sequence ID" value="WMY76415.1"/>
    <property type="molecule type" value="Genomic_DNA"/>
</dbReference>
<dbReference type="Proteomes" id="UP001246690">
    <property type="component" value="Chromosome"/>
</dbReference>
<reference evidence="1 2" key="1">
    <citation type="submission" date="2023-09" db="EMBL/GenBank/DDBJ databases">
        <title>Buttiauxella selenatireducens sp. nov., isolated from the rhizosphere of Cardamine hupingshanesis.</title>
        <authorList>
            <person name="Zhang S."/>
            <person name="Xu Z."/>
            <person name="Wang H."/>
            <person name="Guo Y."/>
        </authorList>
    </citation>
    <scope>NUCLEOTIDE SEQUENCE [LARGE SCALE GENOMIC DNA]</scope>
    <source>
        <strain evidence="1 2">R73</strain>
    </source>
</reference>
<proteinExistence type="predicted"/>
<dbReference type="SUPFAM" id="SSF46785">
    <property type="entry name" value="Winged helix' DNA-binding domain"/>
    <property type="match status" value="1"/>
</dbReference>
<accession>A0ABY9SGR1</accession>
<keyword evidence="2" id="KW-1185">Reference proteome</keyword>
<evidence type="ECO:0000313" key="1">
    <source>
        <dbReference type="EMBL" id="WMY76415.1"/>
    </source>
</evidence>
<protein>
    <recommendedName>
        <fullName evidence="3">HTH iclR-type domain-containing protein</fullName>
    </recommendedName>
</protein>